<organism evidence="7 8">
    <name type="scientific">Frondihabitans australicus</name>
    <dbReference type="NCBI Taxonomy" id="386892"/>
    <lineage>
        <taxon>Bacteria</taxon>
        <taxon>Bacillati</taxon>
        <taxon>Actinomycetota</taxon>
        <taxon>Actinomycetes</taxon>
        <taxon>Micrococcales</taxon>
        <taxon>Microbacteriaceae</taxon>
        <taxon>Frondihabitans</taxon>
    </lineage>
</organism>
<keyword evidence="3" id="KW-0805">Transcription regulation</keyword>
<keyword evidence="8" id="KW-1185">Reference proteome</keyword>
<comment type="similarity">
    <text evidence="1">In the C-terminal section; belongs to the class-I pyridoxal-phosphate-dependent aminotransferase family.</text>
</comment>
<dbReference type="GO" id="GO:0003700">
    <property type="term" value="F:DNA-binding transcription factor activity"/>
    <property type="evidence" value="ECO:0007669"/>
    <property type="project" value="InterPro"/>
</dbReference>
<dbReference type="GO" id="GO:0008483">
    <property type="term" value="F:transaminase activity"/>
    <property type="evidence" value="ECO:0007669"/>
    <property type="project" value="UniProtKB-KW"/>
</dbReference>
<evidence type="ECO:0000256" key="5">
    <source>
        <dbReference type="ARBA" id="ARBA00023163"/>
    </source>
</evidence>
<keyword evidence="2" id="KW-0663">Pyridoxal phosphate</keyword>
<evidence type="ECO:0000256" key="1">
    <source>
        <dbReference type="ARBA" id="ARBA00005384"/>
    </source>
</evidence>
<reference evidence="7 8" key="1">
    <citation type="submission" date="2018-10" db="EMBL/GenBank/DDBJ databases">
        <title>Sequencing the genomes of 1000 actinobacteria strains.</title>
        <authorList>
            <person name="Klenk H.-P."/>
        </authorList>
    </citation>
    <scope>NUCLEOTIDE SEQUENCE [LARGE SCALE GENOMIC DNA]</scope>
    <source>
        <strain evidence="7 8">DSM 17894</strain>
    </source>
</reference>
<dbReference type="Pfam" id="PF00155">
    <property type="entry name" value="Aminotran_1_2"/>
    <property type="match status" value="1"/>
</dbReference>
<dbReference type="PRINTS" id="PR00035">
    <property type="entry name" value="HTHGNTR"/>
</dbReference>
<dbReference type="RefSeq" id="WP_170159809.1">
    <property type="nucleotide sequence ID" value="NZ_RBKS01000001.1"/>
</dbReference>
<dbReference type="PANTHER" id="PTHR46577:SF1">
    <property type="entry name" value="HTH-TYPE TRANSCRIPTIONAL REGULATORY PROTEIN GABR"/>
    <property type="match status" value="1"/>
</dbReference>
<dbReference type="InterPro" id="IPR036390">
    <property type="entry name" value="WH_DNA-bd_sf"/>
</dbReference>
<keyword evidence="7" id="KW-0032">Aminotransferase</keyword>
<evidence type="ECO:0000313" key="8">
    <source>
        <dbReference type="Proteomes" id="UP000280008"/>
    </source>
</evidence>
<dbReference type="InterPro" id="IPR036388">
    <property type="entry name" value="WH-like_DNA-bd_sf"/>
</dbReference>
<evidence type="ECO:0000256" key="4">
    <source>
        <dbReference type="ARBA" id="ARBA00023125"/>
    </source>
</evidence>
<name>A0A495ICE8_9MICO</name>
<dbReference type="EMBL" id="RBKS01000001">
    <property type="protein sequence ID" value="RKR73148.1"/>
    <property type="molecule type" value="Genomic_DNA"/>
</dbReference>
<keyword evidence="7" id="KW-0808">Transferase</keyword>
<feature type="domain" description="HTH gntR-type" evidence="6">
    <location>
        <begin position="3"/>
        <end position="71"/>
    </location>
</feature>
<evidence type="ECO:0000256" key="3">
    <source>
        <dbReference type="ARBA" id="ARBA00023015"/>
    </source>
</evidence>
<dbReference type="InterPro" id="IPR015424">
    <property type="entry name" value="PyrdxlP-dep_Trfase"/>
</dbReference>
<dbReference type="Proteomes" id="UP000280008">
    <property type="component" value="Unassembled WGS sequence"/>
</dbReference>
<keyword evidence="4" id="KW-0238">DNA-binding</keyword>
<dbReference type="Gene3D" id="3.40.640.10">
    <property type="entry name" value="Type I PLP-dependent aspartate aminotransferase-like (Major domain)"/>
    <property type="match status" value="1"/>
</dbReference>
<dbReference type="InterPro" id="IPR015421">
    <property type="entry name" value="PyrdxlP-dep_Trfase_major"/>
</dbReference>
<accession>A0A495ICE8</accession>
<comment type="caution">
    <text evidence="7">The sequence shown here is derived from an EMBL/GenBank/DDBJ whole genome shotgun (WGS) entry which is preliminary data.</text>
</comment>
<dbReference type="PANTHER" id="PTHR46577">
    <property type="entry name" value="HTH-TYPE TRANSCRIPTIONAL REGULATORY PROTEIN GABR"/>
    <property type="match status" value="1"/>
</dbReference>
<evidence type="ECO:0000256" key="2">
    <source>
        <dbReference type="ARBA" id="ARBA00022898"/>
    </source>
</evidence>
<dbReference type="GO" id="GO:0003677">
    <property type="term" value="F:DNA binding"/>
    <property type="evidence" value="ECO:0007669"/>
    <property type="project" value="UniProtKB-KW"/>
</dbReference>
<keyword evidence="5" id="KW-0804">Transcription</keyword>
<dbReference type="CDD" id="cd00609">
    <property type="entry name" value="AAT_like"/>
    <property type="match status" value="1"/>
</dbReference>
<dbReference type="InterPro" id="IPR004839">
    <property type="entry name" value="Aminotransferase_I/II_large"/>
</dbReference>
<dbReference type="InterPro" id="IPR051446">
    <property type="entry name" value="HTH_trans_reg/aminotransferase"/>
</dbReference>
<dbReference type="Gene3D" id="1.10.10.10">
    <property type="entry name" value="Winged helix-like DNA-binding domain superfamily/Winged helix DNA-binding domain"/>
    <property type="match status" value="1"/>
</dbReference>
<dbReference type="Pfam" id="PF00392">
    <property type="entry name" value="GntR"/>
    <property type="match status" value="1"/>
</dbReference>
<dbReference type="InterPro" id="IPR000524">
    <property type="entry name" value="Tscrpt_reg_HTH_GntR"/>
</dbReference>
<evidence type="ECO:0000259" key="6">
    <source>
        <dbReference type="PROSITE" id="PS50949"/>
    </source>
</evidence>
<gene>
    <name evidence="7" type="ORF">C8E83_0236</name>
</gene>
<dbReference type="PROSITE" id="PS50949">
    <property type="entry name" value="HTH_GNTR"/>
    <property type="match status" value="1"/>
</dbReference>
<proteinExistence type="inferred from homology"/>
<evidence type="ECO:0000313" key="7">
    <source>
        <dbReference type="EMBL" id="RKR73148.1"/>
    </source>
</evidence>
<dbReference type="GO" id="GO:0030170">
    <property type="term" value="F:pyridoxal phosphate binding"/>
    <property type="evidence" value="ECO:0007669"/>
    <property type="project" value="InterPro"/>
</dbReference>
<dbReference type="SUPFAM" id="SSF53383">
    <property type="entry name" value="PLP-dependent transferases"/>
    <property type="match status" value="1"/>
</dbReference>
<dbReference type="SUPFAM" id="SSF46785">
    <property type="entry name" value="Winged helix' DNA-binding domain"/>
    <property type="match status" value="1"/>
</dbReference>
<sequence>MPVRKSSAVADRIRARIHDGSLREGDLVPSTRALAAELGVSRGTVVAAYEQLDGEGYLRAAPGAGTRVLAAPAAAPATREPSGPDAVSGAAAVEVPAFRIDLSPGVPNVRAISERDWRSAWRHAAAQPFENRFSPAAGTPELRRAVAAQLSVSRGVDATADDVVITSGTSETLSLVGEALRVRLGRAPRIAVEDPGYRTGQRALISAGASVVAVPTVEGGLDVAGLRRLHEAEPVDAVMVTPSHQYPLGGSLPVARRLDLVEWAASARAVVVEDDYDSEFRHRGDPLPALASLDRAGVVVHVGSFSKTFDPRLRCGYLILPRVEAVRQALLDARTARGPAVGEPVQHAVAQLLTSGAYRRHLGRARRDYTHRRDLIAARAARPDVRAAGVDVRALEGGLHAVVSWAATGPSAASVLAALAAQGIRAQDLTVYRLTPSPSSRPALVVGYAPVPTPALLEALAALRALLAAPPLAPARTSHFRQAGERSDAPPSNSR</sequence>
<dbReference type="CDD" id="cd07377">
    <property type="entry name" value="WHTH_GntR"/>
    <property type="match status" value="1"/>
</dbReference>
<dbReference type="SMART" id="SM00345">
    <property type="entry name" value="HTH_GNTR"/>
    <property type="match status" value="1"/>
</dbReference>
<protein>
    <submittedName>
        <fullName evidence="7">GntR family transcriptional regulator/MocR family aminotransferase</fullName>
    </submittedName>
</protein>
<dbReference type="AlphaFoldDB" id="A0A495ICE8"/>